<evidence type="ECO:0000313" key="1">
    <source>
        <dbReference type="Proteomes" id="UP000887580"/>
    </source>
</evidence>
<reference evidence="2" key="1">
    <citation type="submission" date="2022-11" db="UniProtKB">
        <authorList>
            <consortium name="WormBaseParasite"/>
        </authorList>
    </citation>
    <scope>IDENTIFICATION</scope>
</reference>
<organism evidence="1 2">
    <name type="scientific">Panagrolaimus sp. PS1159</name>
    <dbReference type="NCBI Taxonomy" id="55785"/>
    <lineage>
        <taxon>Eukaryota</taxon>
        <taxon>Metazoa</taxon>
        <taxon>Ecdysozoa</taxon>
        <taxon>Nematoda</taxon>
        <taxon>Chromadorea</taxon>
        <taxon>Rhabditida</taxon>
        <taxon>Tylenchina</taxon>
        <taxon>Panagrolaimomorpha</taxon>
        <taxon>Panagrolaimoidea</taxon>
        <taxon>Panagrolaimidae</taxon>
        <taxon>Panagrolaimus</taxon>
    </lineage>
</organism>
<dbReference type="Proteomes" id="UP000887580">
    <property type="component" value="Unplaced"/>
</dbReference>
<protein>
    <submittedName>
        <fullName evidence="2">Peptidase metallopeptidase domain-containing protein</fullName>
    </submittedName>
</protein>
<sequence>MLLQNIFLNFLLFLISVYSVPLDLNPTPKTFSLPSSFNTKNDPSMKPPYDPQLPHQHRHQHLSINDKIFPSDEIYDSSRLISSIDGNKRIYCFKHENHTMQIKSKRKKRYVIEGSYWSVRKISYNIRKAALVLPERVVKRVLRRAFDVWETQSPLKFVYKPRGKADIEILFAKGAHGDGEPFDGKGRILAHAFFPRYGGDVHFDASENWNPNKYGHGLDLYAVAVHEIGHALGLKHSQESSAIMAPFYQSYTGERLHLHQDDIQALKRLYGHGDSLESNEGLKNLPWNEQWHSPPNICESFHLDAITTLSNGTIIAFYGEYFYMYNKNFFDFNFPQRIDEYWNGVEGDLDAVITDSDGDSYFFKSDRYWLVNSKGNVYPGYPRRISTGLIDMPKNIDAGFVWRYDDNAYFFKNDKYWRYSTSGMPEGFPKKISSIFPHLRRPPHKIDAALTLPNGDAFLFSGDHFYKLLPNKFIASPGYPRRTSNFWFNCRKNGYRPKMIENKRLIF</sequence>
<proteinExistence type="predicted"/>
<dbReference type="WBParaSite" id="PS1159_v2.g17643.t1">
    <property type="protein sequence ID" value="PS1159_v2.g17643.t1"/>
    <property type="gene ID" value="PS1159_v2.g17643"/>
</dbReference>
<name>A0AC35FHS9_9BILA</name>
<accession>A0AC35FHS9</accession>
<evidence type="ECO:0000313" key="2">
    <source>
        <dbReference type="WBParaSite" id="PS1159_v2.g17643.t1"/>
    </source>
</evidence>